<keyword evidence="6 10" id="KW-0808">Transferase</keyword>
<evidence type="ECO:0000259" key="12">
    <source>
        <dbReference type="Pfam" id="PF02744"/>
    </source>
</evidence>
<evidence type="ECO:0000256" key="10">
    <source>
        <dbReference type="HAMAP-Rule" id="MF_00571"/>
    </source>
</evidence>
<dbReference type="PATRIC" id="fig|1423727.3.peg.450"/>
<evidence type="ECO:0000313" key="13">
    <source>
        <dbReference type="EMBL" id="KRM72738.1"/>
    </source>
</evidence>
<accession>A0A0R2B1U9</accession>
<evidence type="ECO:0000256" key="3">
    <source>
        <dbReference type="ARBA" id="ARBA00004947"/>
    </source>
</evidence>
<comment type="subcellular location">
    <subcellularLocation>
        <location evidence="2 10">Cytoplasm</location>
    </subcellularLocation>
</comment>
<keyword evidence="5 10" id="KW-0963">Cytoplasm</keyword>
<evidence type="ECO:0000256" key="9">
    <source>
        <dbReference type="ARBA" id="ARBA00023277"/>
    </source>
</evidence>
<evidence type="ECO:0000256" key="6">
    <source>
        <dbReference type="ARBA" id="ARBA00022679"/>
    </source>
</evidence>
<evidence type="ECO:0000313" key="14">
    <source>
        <dbReference type="Proteomes" id="UP000051672"/>
    </source>
</evidence>
<dbReference type="PIRSF" id="PIRSF006005">
    <property type="entry name" value="GalT_BS"/>
    <property type="match status" value="1"/>
</dbReference>
<comment type="similarity">
    <text evidence="4 10">Belongs to the galactose-1-phosphate uridylyltransferase type 2 family.</text>
</comment>
<keyword evidence="7 10" id="KW-0548">Nucleotidyltransferase</keyword>
<evidence type="ECO:0000256" key="5">
    <source>
        <dbReference type="ARBA" id="ARBA00022490"/>
    </source>
</evidence>
<dbReference type="Proteomes" id="UP000051672">
    <property type="component" value="Unassembled WGS sequence"/>
</dbReference>
<feature type="domain" description="Galactose-1-phosphate uridyl transferase N-terminal" evidence="11">
    <location>
        <begin position="18"/>
        <end position="223"/>
    </location>
</feature>
<dbReference type="InterPro" id="IPR005849">
    <property type="entry name" value="GalP_Utransf_N"/>
</dbReference>
<dbReference type="NCBIfam" id="TIGR01239">
    <property type="entry name" value="galT_2"/>
    <property type="match status" value="1"/>
</dbReference>
<dbReference type="GO" id="GO:0008108">
    <property type="term" value="F:UDP-glucose:hexose-1-phosphate uridylyltransferase activity"/>
    <property type="evidence" value="ECO:0007669"/>
    <property type="project" value="UniProtKB-UniRule"/>
</dbReference>
<dbReference type="NCBIfam" id="NF003629">
    <property type="entry name" value="PRK05270.1-2"/>
    <property type="match status" value="1"/>
</dbReference>
<dbReference type="HAMAP" id="MF_00571">
    <property type="entry name" value="GalP_UDP_trans"/>
    <property type="match status" value="1"/>
</dbReference>
<dbReference type="AlphaFoldDB" id="A0A0R2B1U9"/>
<evidence type="ECO:0000259" key="11">
    <source>
        <dbReference type="Pfam" id="PF01087"/>
    </source>
</evidence>
<dbReference type="InterPro" id="IPR000766">
    <property type="entry name" value="GalP_uridyl_Trfase_II"/>
</dbReference>
<dbReference type="PANTHER" id="PTHR39191">
    <property type="entry name" value="GALACTOSE-1-PHOSPHATE URIDYLYLTRANSFERASE"/>
    <property type="match status" value="1"/>
</dbReference>
<evidence type="ECO:0000256" key="2">
    <source>
        <dbReference type="ARBA" id="ARBA00004496"/>
    </source>
</evidence>
<sequence length="484" mass="54464">MQAIDDFIAFILDNNDAYTAMDQVYLKNRLFAQIGETHQQAAGETPLDTLDALVQTALQNQMIPETAPAIEQLQADLMNLVTPTPSAVNSGFWTRYQTSPQTATDYFYHLSERNNYIQTRALAKNTAFNAHTEYGDLEITINLAKPEKDPKAIALAAAAPSASYPLCQLCIENEGYEGRDNYPARANHRIVRLSLAGHTWGFQYSPYAYFNEHAIFLDSIHQPMRINRQTFSNLFDLVTLFPHYFVGSNADLPIVGGSMLAHDHYQGGRHTFAMAKAPIEQTFAMTDFPDVHAGVVKWPMSVIRLTAADKQRLGEAAWHIQHVWQQYSDEAVDVRAFTDQTPHHTITPIVRRVADDYQIDLVLRDNQTSDQYPDGIFHPHQDVQHIKKENIGLIEVMGLAILPARLQTELQEVEKFLLNQPNQMAAIHRPWAESLRNGTFTADSVHEYVQQAVGAVFAKVLEDAGVFKRIDAGQAAFARFIAQL</sequence>
<dbReference type="Pfam" id="PF02744">
    <property type="entry name" value="GalP_UDP_tr_C"/>
    <property type="match status" value="1"/>
</dbReference>
<name>A0A0R2B1U9_9LACO</name>
<dbReference type="OrthoDB" id="2293at2"/>
<protein>
    <recommendedName>
        <fullName evidence="10">Galactose-1-phosphate uridylyltransferase</fullName>
        <shortName evidence="10">Gal-1-P uridylyltransferase</shortName>
        <ecNumber evidence="10">2.7.7.12</ecNumber>
    </recommendedName>
    <alternativeName>
        <fullName evidence="10">UDP-glucose--hexose-1-phosphate uridylyltransferase</fullName>
    </alternativeName>
</protein>
<keyword evidence="9 10" id="KW-0119">Carbohydrate metabolism</keyword>
<comment type="pathway">
    <text evidence="3 10">Carbohydrate metabolism; galactose metabolism.</text>
</comment>
<dbReference type="NCBIfam" id="NF003630">
    <property type="entry name" value="PRK05270.1-3"/>
    <property type="match status" value="1"/>
</dbReference>
<evidence type="ECO:0000256" key="8">
    <source>
        <dbReference type="ARBA" id="ARBA00023144"/>
    </source>
</evidence>
<dbReference type="EC" id="2.7.7.12" evidence="10"/>
<dbReference type="InterPro" id="IPR005850">
    <property type="entry name" value="GalP_Utransf_C"/>
</dbReference>
<dbReference type="GO" id="GO:0006012">
    <property type="term" value="P:galactose metabolic process"/>
    <property type="evidence" value="ECO:0007669"/>
    <property type="project" value="UniProtKB-UniRule"/>
</dbReference>
<dbReference type="UniPathway" id="UPA00214"/>
<feature type="domain" description="Galactose-1-phosphate uridyl transferase C-terminal" evidence="12">
    <location>
        <begin position="240"/>
        <end position="432"/>
    </location>
</feature>
<keyword evidence="14" id="KW-1185">Reference proteome</keyword>
<comment type="catalytic activity">
    <reaction evidence="1 10">
        <text>alpha-D-galactose 1-phosphate + UDP-alpha-D-glucose = alpha-D-glucose 1-phosphate + UDP-alpha-D-galactose</text>
        <dbReference type="Rhea" id="RHEA:13989"/>
        <dbReference type="ChEBI" id="CHEBI:58336"/>
        <dbReference type="ChEBI" id="CHEBI:58601"/>
        <dbReference type="ChEBI" id="CHEBI:58885"/>
        <dbReference type="ChEBI" id="CHEBI:66914"/>
        <dbReference type="EC" id="2.7.7.12"/>
    </reaction>
</comment>
<dbReference type="PROSITE" id="PS01163">
    <property type="entry name" value="GAL_P_UDP_TRANSF_II"/>
    <property type="match status" value="1"/>
</dbReference>
<dbReference type="PANTHER" id="PTHR39191:SF1">
    <property type="entry name" value="DUF4922 DOMAIN-CONTAINING PROTEIN"/>
    <property type="match status" value="1"/>
</dbReference>
<reference evidence="13 14" key="1">
    <citation type="journal article" date="2015" name="Genome Announc.">
        <title>Expanding the biotechnology potential of lactobacilli through comparative genomics of 213 strains and associated genera.</title>
        <authorList>
            <person name="Sun Z."/>
            <person name="Harris H.M."/>
            <person name="McCann A."/>
            <person name="Guo C."/>
            <person name="Argimon S."/>
            <person name="Zhang W."/>
            <person name="Yang X."/>
            <person name="Jeffery I.B."/>
            <person name="Cooney J.C."/>
            <person name="Kagawa T.F."/>
            <person name="Liu W."/>
            <person name="Song Y."/>
            <person name="Salvetti E."/>
            <person name="Wrobel A."/>
            <person name="Rasinkangas P."/>
            <person name="Parkhill J."/>
            <person name="Rea M.C."/>
            <person name="O'Sullivan O."/>
            <person name="Ritari J."/>
            <person name="Douillard F.P."/>
            <person name="Paul Ross R."/>
            <person name="Yang R."/>
            <person name="Briner A.E."/>
            <person name="Felis G.E."/>
            <person name="de Vos W.M."/>
            <person name="Barrangou R."/>
            <person name="Klaenhammer T.R."/>
            <person name="Caufield P.W."/>
            <person name="Cui Y."/>
            <person name="Zhang H."/>
            <person name="O'Toole P.W."/>
        </authorList>
    </citation>
    <scope>NUCLEOTIDE SEQUENCE [LARGE SCALE GENOMIC DNA]</scope>
    <source>
        <strain evidence="13 14">DSM 23927</strain>
    </source>
</reference>
<comment type="caution">
    <text evidence="13">The sequence shown here is derived from an EMBL/GenBank/DDBJ whole genome shotgun (WGS) entry which is preliminary data.</text>
</comment>
<dbReference type="RefSeq" id="WP_057893753.1">
    <property type="nucleotide sequence ID" value="NZ_AYZQ01000001.1"/>
</dbReference>
<evidence type="ECO:0000256" key="4">
    <source>
        <dbReference type="ARBA" id="ARBA00008706"/>
    </source>
</evidence>
<keyword evidence="8 10" id="KW-0299">Galactose metabolism</keyword>
<evidence type="ECO:0000256" key="7">
    <source>
        <dbReference type="ARBA" id="ARBA00022695"/>
    </source>
</evidence>
<proteinExistence type="inferred from homology"/>
<evidence type="ECO:0000256" key="1">
    <source>
        <dbReference type="ARBA" id="ARBA00001107"/>
    </source>
</evidence>
<dbReference type="Pfam" id="PF01087">
    <property type="entry name" value="GalP_UDP_transf"/>
    <property type="match status" value="1"/>
</dbReference>
<dbReference type="InterPro" id="IPR023425">
    <property type="entry name" value="GalP_uridyl_Trfase_II_CS"/>
</dbReference>
<dbReference type="NCBIfam" id="NF003633">
    <property type="entry name" value="PRK05270.2-2"/>
    <property type="match status" value="1"/>
</dbReference>
<dbReference type="GO" id="GO:0005737">
    <property type="term" value="C:cytoplasm"/>
    <property type="evidence" value="ECO:0007669"/>
    <property type="project" value="UniProtKB-SubCell"/>
</dbReference>
<dbReference type="STRING" id="1423727.FC34_GL000448"/>
<gene>
    <name evidence="10" type="primary">galT</name>
    <name evidence="13" type="ORF">FC34_GL000448</name>
</gene>
<organism evidence="13 14">
    <name type="scientific">Lacticaseibacillus brantae DSM 23927</name>
    <dbReference type="NCBI Taxonomy" id="1423727"/>
    <lineage>
        <taxon>Bacteria</taxon>
        <taxon>Bacillati</taxon>
        <taxon>Bacillota</taxon>
        <taxon>Bacilli</taxon>
        <taxon>Lactobacillales</taxon>
        <taxon>Lactobacillaceae</taxon>
        <taxon>Lacticaseibacillus</taxon>
    </lineage>
</organism>
<dbReference type="EMBL" id="AYZQ01000001">
    <property type="protein sequence ID" value="KRM72738.1"/>
    <property type="molecule type" value="Genomic_DNA"/>
</dbReference>